<evidence type="ECO:0000313" key="6">
    <source>
        <dbReference type="Proteomes" id="UP000223571"/>
    </source>
</evidence>
<dbReference type="EMBL" id="KX349294">
    <property type="protein sequence ID" value="AOO12259.1"/>
    <property type="molecule type" value="Genomic_DNA"/>
</dbReference>
<dbReference type="EMBL" id="KX349291">
    <property type="protein sequence ID" value="AOO11558.1"/>
    <property type="molecule type" value="Genomic_DNA"/>
</dbReference>
<protein>
    <submittedName>
        <fullName evidence="3">Uncharacterized protein</fullName>
    </submittedName>
</protein>
<dbReference type="Proteomes" id="UP000221709">
    <property type="component" value="Segment"/>
</dbReference>
<name>A0A1D7SF55_9CAUD</name>
<sequence length="64" mass="7271">MNNNETIELNIEGISEFCNSNPEADFEMVMDFVESQIAPFEADDELCDLVMEIMMEADESNQST</sequence>
<accession>A0A1D7SF55</accession>
<keyword evidence="5" id="KW-1185">Reference proteome</keyword>
<evidence type="ECO:0000313" key="4">
    <source>
        <dbReference type="EMBL" id="AOO12724.1"/>
    </source>
</evidence>
<dbReference type="Proteomes" id="UP000223571">
    <property type="component" value="Segment"/>
</dbReference>
<proteinExistence type="predicted"/>
<dbReference type="EMBL" id="KX349293">
    <property type="protein sequence ID" value="AOO12023.1"/>
    <property type="molecule type" value="Genomic_DNA"/>
</dbReference>
<evidence type="ECO:0000313" key="1">
    <source>
        <dbReference type="EMBL" id="AOO11558.1"/>
    </source>
</evidence>
<organism evidence="3 5">
    <name type="scientific">Cyanophage S-RIM44</name>
    <dbReference type="NCBI Taxonomy" id="1278485"/>
    <lineage>
        <taxon>Viruses</taxon>
        <taxon>Duplodnaviria</taxon>
        <taxon>Heunggongvirae</taxon>
        <taxon>Uroviricota</taxon>
        <taxon>Caudoviricetes</taxon>
        <taxon>Pantevenvirales</taxon>
        <taxon>Kyanoviridae</taxon>
        <taxon>Vellamovirus</taxon>
        <taxon>Vellamovirus rhodeisland44</taxon>
    </lineage>
</organism>
<gene>
    <name evidence="1" type="ORF">ES420910_077</name>
    <name evidence="2" type="ORF">Np200711_077</name>
    <name evidence="3" type="ORF">Np420711_077</name>
    <name evidence="4" type="ORF">Sn130910_077</name>
</gene>
<dbReference type="EMBL" id="KX349296">
    <property type="protein sequence ID" value="AOO12724.1"/>
    <property type="molecule type" value="Genomic_DNA"/>
</dbReference>
<evidence type="ECO:0000313" key="5">
    <source>
        <dbReference type="Proteomes" id="UP000221709"/>
    </source>
</evidence>
<dbReference type="Proteomes" id="UP000226130">
    <property type="component" value="Segment"/>
</dbReference>
<reference evidence="5 6" key="1">
    <citation type="journal article" date="2016" name="Environ. Microbiol.">
        <title>Genomic diversification of marine cyanophages into stable ecotypes.</title>
        <authorList>
            <person name="Marston M.F."/>
            <person name="Martiny J.B."/>
        </authorList>
    </citation>
    <scope>NUCLEOTIDE SEQUENCE [LARGE SCALE GENOMIC DNA]</scope>
    <source>
        <strain evidence="1">ES_42_0910</strain>
        <strain evidence="2">Np_20_0711</strain>
        <strain evidence="3">Np_42_0711</strain>
        <strain evidence="4">Sn_13_0910</strain>
    </source>
</reference>
<dbReference type="Proteomes" id="UP000225178">
    <property type="component" value="Segment"/>
</dbReference>
<evidence type="ECO:0000313" key="2">
    <source>
        <dbReference type="EMBL" id="AOO12023.1"/>
    </source>
</evidence>
<evidence type="ECO:0000313" key="3">
    <source>
        <dbReference type="EMBL" id="AOO12259.1"/>
    </source>
</evidence>